<proteinExistence type="predicted"/>
<dbReference type="InterPro" id="IPR027417">
    <property type="entry name" value="P-loop_NTPase"/>
</dbReference>
<dbReference type="SUPFAM" id="SSF52540">
    <property type="entry name" value="P-loop containing nucleoside triphosphate hydrolases"/>
    <property type="match status" value="1"/>
</dbReference>
<evidence type="ECO:0000313" key="3">
    <source>
        <dbReference type="Proteomes" id="UP001596483"/>
    </source>
</evidence>
<protein>
    <submittedName>
        <fullName evidence="2">SMEK domain-containing protein</fullName>
    </submittedName>
</protein>
<dbReference type="Proteomes" id="UP001596483">
    <property type="component" value="Unassembled WGS sequence"/>
</dbReference>
<gene>
    <name evidence="2" type="ORF">ACFQQH_15995</name>
</gene>
<organism evidence="2 3">
    <name type="scientific">Bhargavaea changchunensis</name>
    <dbReference type="NCBI Taxonomy" id="2134037"/>
    <lineage>
        <taxon>Bacteria</taxon>
        <taxon>Bacillati</taxon>
        <taxon>Bacillota</taxon>
        <taxon>Bacilli</taxon>
        <taxon>Bacillales</taxon>
        <taxon>Caryophanaceae</taxon>
        <taxon>Bhargavaea</taxon>
    </lineage>
</organism>
<dbReference type="EMBL" id="JBHTCT010000038">
    <property type="protein sequence ID" value="MFC7366633.1"/>
    <property type="molecule type" value="Genomic_DNA"/>
</dbReference>
<accession>A0ABW2NHQ0</accession>
<evidence type="ECO:0000313" key="2">
    <source>
        <dbReference type="EMBL" id="MFC7366633.1"/>
    </source>
</evidence>
<feature type="domain" description="SMEK" evidence="1">
    <location>
        <begin position="16"/>
        <end position="150"/>
    </location>
</feature>
<sequence length="1421" mass="167170">MDDEMNRNKNTALFIKYLVSLNEYIKENGRLNLLSDNVHAENFYRDLLNYLFEFNLSNMNAENQNAAGIDLIDRKLKIIIQVSASCTKKKIESSLSKDIIADYKKNDHEMKFLFIGQQNENIKNAVFYNPYNIKFSPKEDILLTKDLTKRFLDLNIDSQNKIIELMSKELDINSQDTSILRDNLIDNQLSASISSLGPRYTPKLNIETENMLVFEALTMSEWFIEENYKYFNKIVYSIEENIESNLRSLKGKEIYREFMNRINVDLTKIREFLDSDKKFEEMLSLLKEAHLVLDKIQSSSDPYPFYEANIEKEDKDTLIKYFGEIDKVILSFKKFLNKTCYQCLYDPYLLFCGEAGIGKSHLLADMAIKKRAENHIVFLFLGQHFSSQMDPLKQMLESLDFTGSTELFLSTINREAVRTNKRAILIIDALNEGEGRGGLWRNHLQKFIDKIKDYPSISFVFSIRTPFISKILPENFIDTNKITKFEHFGFSEDNYSPITAFCSYYKIEEPAFPLLNPEYNNPLFLKLVCELHASRDHNSFDQNLKISNLFAFIIDDANKKLSDYNRLDFDSNLTVVHEILREVISVQHKSVYREMDYMDVYRAIRQVAADFTRFETKVLEALIQENILMDSVDYKGERIVYFAYERMGDYLLANYLLERYKTKDRTREELIKSISTDKNIKKYFNTEADVSFNVGLLEALMVVLADEFHIELFEVFPTYKEDFTFMESFNNSLIWRDGSSITEITKEYINKHIFHYKYTLESFLDVLIQKSCVLEHPLNANALFKILSGNAMPIRDAFWTTKISSRNIDILKIINWVRENSTRINPKTVELYQITLIWFLSSTNKEVRDSSTKSLVILFKEFPETVLNILHKFNSVDDPYILERLYAAVLGGVVRSKNHQVHPNIAKYIYKEIFCKSEVYPHVLLRDYARQTIEFILLSYDLPELDREKITPPYKSKWYKKIPTNDEIDQLEKEYTKDNNTREAYSVNRIISSMTTEYGRGVGGYGDFGRYVFGSKVTAWKNQFDSDQDLSNIAIKRVFEMGYDIGLHGEFDMRVSSFDRHSNVTERIGKKYQWIAFHELMAKLTDNFPTFKEEKIYTKEYGEYKERNILKQWAVIEGKEELEEEIEDILNEEEHIIKVNKTFNPKYSGPWEPTMRDIDPTFLLKGIKEKELELIPSQLPTETTIEWVKDGSLFDDTHKYLELELNNTNFLALFSHFNWAIKKEDVPYNERDSIIFRASAFFVKSSNKEEVVKRRRESIDGNGVPLPSSYNIFAYEHYWSESYSDFEKERASYKDNDVLPACHEYFWETDHSFDDGDSVTYVLPAQIIVDHFALKQQTEGVWQDENGDIICFDARLLGYDSCLLIKKENLIKFIEENDYSLMWGVYAEKVAKSHYHEWWYTVDYNKGMFQKYISDEKNLKY</sequence>
<dbReference type="Pfam" id="PF21941">
    <property type="entry name" value="SMEK_N"/>
    <property type="match status" value="1"/>
</dbReference>
<dbReference type="NCBIfam" id="NF033859">
    <property type="entry name" value="SMEK_N"/>
    <property type="match status" value="1"/>
</dbReference>
<dbReference type="RefSeq" id="WP_157293469.1">
    <property type="nucleotide sequence ID" value="NZ_JBHTCT010000038.1"/>
</dbReference>
<reference evidence="3" key="1">
    <citation type="journal article" date="2019" name="Int. J. Syst. Evol. Microbiol.">
        <title>The Global Catalogue of Microorganisms (GCM) 10K type strain sequencing project: providing services to taxonomists for standard genome sequencing and annotation.</title>
        <authorList>
            <consortium name="The Broad Institute Genomics Platform"/>
            <consortium name="The Broad Institute Genome Sequencing Center for Infectious Disease"/>
            <person name="Wu L."/>
            <person name="Ma J."/>
        </authorList>
    </citation>
    <scope>NUCLEOTIDE SEQUENCE [LARGE SCALE GENOMIC DNA]</scope>
    <source>
        <strain evidence="3">JCM 4738</strain>
    </source>
</reference>
<name>A0ABW2NHQ0_9BACL</name>
<comment type="caution">
    <text evidence="2">The sequence shown here is derived from an EMBL/GenBank/DDBJ whole genome shotgun (WGS) entry which is preliminary data.</text>
</comment>
<dbReference type="InterPro" id="IPR047740">
    <property type="entry name" value="SMEK_dom"/>
</dbReference>
<keyword evidence="3" id="KW-1185">Reference proteome</keyword>
<evidence type="ECO:0000259" key="1">
    <source>
        <dbReference type="Pfam" id="PF21941"/>
    </source>
</evidence>